<accession>A0A7W7FXU9</accession>
<evidence type="ECO:0000256" key="1">
    <source>
        <dbReference type="ARBA" id="ARBA00023015"/>
    </source>
</evidence>
<dbReference type="InterPro" id="IPR026881">
    <property type="entry name" value="WYL_dom"/>
</dbReference>
<evidence type="ECO:0000313" key="4">
    <source>
        <dbReference type="EMBL" id="MBB4679359.1"/>
    </source>
</evidence>
<keyword evidence="4" id="KW-0238">DNA-binding</keyword>
<dbReference type="InterPro" id="IPR057727">
    <property type="entry name" value="WCX_dom"/>
</dbReference>
<evidence type="ECO:0000256" key="2">
    <source>
        <dbReference type="ARBA" id="ARBA00023163"/>
    </source>
</evidence>
<dbReference type="InterPro" id="IPR036388">
    <property type="entry name" value="WH-like_DNA-bd_sf"/>
</dbReference>
<sequence>MSHPTTRILALLELLQAHHRLTGADLAQRLDVDERTIRRYATRLAELGIPVQAERGRYGGYRLLPGYKLPPLMFTDEEAVAVILGLLAGARLGLATTAPAVDTALAKIQRVLPAQLRERTAAVREALDFTLAPRQAQAPGTGTLLVLGEATSRRRPVRLTYRSYQGQDSERELDPYGLVFHHGRWYVTGYDHHRADLRTFRLDRIGEVTITEHTFTPPAEFNPVQHVTQSLAGVPYAWEVQVTLHTTLDEARKRIPASTATLTDTADGVLLRTRAERLDGMAMMLAGLGWNFRIHHPAELKEEVRAHAARLVAASEH</sequence>
<dbReference type="RefSeq" id="WP_185005118.1">
    <property type="nucleotide sequence ID" value="NZ_BAAAUI010000001.1"/>
</dbReference>
<dbReference type="EMBL" id="JACHMH010000001">
    <property type="protein sequence ID" value="MBB4679359.1"/>
    <property type="molecule type" value="Genomic_DNA"/>
</dbReference>
<dbReference type="Pfam" id="PF08279">
    <property type="entry name" value="HTH_11"/>
    <property type="match status" value="1"/>
</dbReference>
<dbReference type="InterPro" id="IPR001034">
    <property type="entry name" value="DeoR_HTH"/>
</dbReference>
<protein>
    <submittedName>
        <fullName evidence="4">Putative DNA-binding transcriptional regulator YafY</fullName>
    </submittedName>
</protein>
<dbReference type="InterPro" id="IPR036390">
    <property type="entry name" value="WH_DNA-bd_sf"/>
</dbReference>
<evidence type="ECO:0000313" key="5">
    <source>
        <dbReference type="Proteomes" id="UP000533598"/>
    </source>
</evidence>
<comment type="caution">
    <text evidence="4">The sequence shown here is derived from an EMBL/GenBank/DDBJ whole genome shotgun (WGS) entry which is preliminary data.</text>
</comment>
<dbReference type="InterPro" id="IPR028349">
    <property type="entry name" value="PafC-like"/>
</dbReference>
<dbReference type="Gene3D" id="1.10.10.10">
    <property type="entry name" value="Winged helix-like DNA-binding domain superfamily/Winged helix DNA-binding domain"/>
    <property type="match status" value="1"/>
</dbReference>
<keyword evidence="5" id="KW-1185">Reference proteome</keyword>
<dbReference type="PANTHER" id="PTHR34580">
    <property type="match status" value="1"/>
</dbReference>
<dbReference type="InterPro" id="IPR013196">
    <property type="entry name" value="HTH_11"/>
</dbReference>
<feature type="domain" description="HTH deoR-type" evidence="3">
    <location>
        <begin position="4"/>
        <end position="63"/>
    </location>
</feature>
<name>A0A7W7FXU9_9PSEU</name>
<reference evidence="4 5" key="1">
    <citation type="submission" date="2020-08" db="EMBL/GenBank/DDBJ databases">
        <title>Sequencing the genomes of 1000 actinobacteria strains.</title>
        <authorList>
            <person name="Klenk H.-P."/>
        </authorList>
    </citation>
    <scope>NUCLEOTIDE SEQUENCE [LARGE SCALE GENOMIC DNA]</scope>
    <source>
        <strain evidence="4 5">DSM 44230</strain>
    </source>
</reference>
<gene>
    <name evidence="4" type="ORF">HNR67_005477</name>
</gene>
<dbReference type="GO" id="GO:0003700">
    <property type="term" value="F:DNA-binding transcription factor activity"/>
    <property type="evidence" value="ECO:0007669"/>
    <property type="project" value="InterPro"/>
</dbReference>
<keyword evidence="2" id="KW-0804">Transcription</keyword>
<dbReference type="PANTHER" id="PTHR34580:SF3">
    <property type="entry name" value="PROTEIN PAFB"/>
    <property type="match status" value="1"/>
</dbReference>
<dbReference type="Pfam" id="PF25583">
    <property type="entry name" value="WCX"/>
    <property type="match status" value="1"/>
</dbReference>
<dbReference type="GO" id="GO:0003677">
    <property type="term" value="F:DNA binding"/>
    <property type="evidence" value="ECO:0007669"/>
    <property type="project" value="UniProtKB-KW"/>
</dbReference>
<proteinExistence type="predicted"/>
<dbReference type="PROSITE" id="PS52050">
    <property type="entry name" value="WYL"/>
    <property type="match status" value="1"/>
</dbReference>
<dbReference type="Pfam" id="PF13280">
    <property type="entry name" value="WYL"/>
    <property type="match status" value="1"/>
</dbReference>
<dbReference type="PIRSF" id="PIRSF016838">
    <property type="entry name" value="PafC"/>
    <property type="match status" value="1"/>
</dbReference>
<organism evidence="4 5">
    <name type="scientific">Crossiella cryophila</name>
    <dbReference type="NCBI Taxonomy" id="43355"/>
    <lineage>
        <taxon>Bacteria</taxon>
        <taxon>Bacillati</taxon>
        <taxon>Actinomycetota</taxon>
        <taxon>Actinomycetes</taxon>
        <taxon>Pseudonocardiales</taxon>
        <taxon>Pseudonocardiaceae</taxon>
        <taxon>Crossiella</taxon>
    </lineage>
</organism>
<dbReference type="AlphaFoldDB" id="A0A7W7FXU9"/>
<dbReference type="Proteomes" id="UP000533598">
    <property type="component" value="Unassembled WGS sequence"/>
</dbReference>
<dbReference type="SUPFAM" id="SSF46785">
    <property type="entry name" value="Winged helix' DNA-binding domain"/>
    <property type="match status" value="1"/>
</dbReference>
<evidence type="ECO:0000259" key="3">
    <source>
        <dbReference type="PROSITE" id="PS51000"/>
    </source>
</evidence>
<dbReference type="InterPro" id="IPR051534">
    <property type="entry name" value="CBASS_pafABC_assoc_protein"/>
</dbReference>
<keyword evidence="1" id="KW-0805">Transcription regulation</keyword>
<dbReference type="PROSITE" id="PS51000">
    <property type="entry name" value="HTH_DEOR_2"/>
    <property type="match status" value="1"/>
</dbReference>